<accession>A0ABU1XF73</accession>
<proteinExistence type="predicted"/>
<name>A0ABU1XF73_9NOCA</name>
<organism evidence="1 2">
    <name type="scientific">Nocardia kruczakiae</name>
    <dbReference type="NCBI Taxonomy" id="261477"/>
    <lineage>
        <taxon>Bacteria</taxon>
        <taxon>Bacillati</taxon>
        <taxon>Actinomycetota</taxon>
        <taxon>Actinomycetes</taxon>
        <taxon>Mycobacteriales</taxon>
        <taxon>Nocardiaceae</taxon>
        <taxon>Nocardia</taxon>
    </lineage>
</organism>
<sequence length="82" mass="9350">MYAPLVAFAELMGSDDLVLTFTDDPLIAKALNPLSQFEVLSRHDLSRPLADFDLSELGKAELEQVQYWKPHTLGEVIFNRWD</sequence>
<protein>
    <submittedName>
        <fullName evidence="1">Uncharacterized protein</fullName>
    </submittedName>
</protein>
<evidence type="ECO:0000313" key="2">
    <source>
        <dbReference type="Proteomes" id="UP001251217"/>
    </source>
</evidence>
<dbReference type="Proteomes" id="UP001251217">
    <property type="component" value="Unassembled WGS sequence"/>
</dbReference>
<dbReference type="RefSeq" id="WP_310400751.1">
    <property type="nucleotide sequence ID" value="NZ_JAVDWW010000003.1"/>
</dbReference>
<gene>
    <name evidence="1" type="ORF">J2W56_002388</name>
</gene>
<reference evidence="1 2" key="1">
    <citation type="submission" date="2023-07" db="EMBL/GenBank/DDBJ databases">
        <title>Sorghum-associated microbial communities from plants grown in Nebraska, USA.</title>
        <authorList>
            <person name="Schachtman D."/>
        </authorList>
    </citation>
    <scope>NUCLEOTIDE SEQUENCE [LARGE SCALE GENOMIC DNA]</scope>
    <source>
        <strain evidence="1 2">4272</strain>
    </source>
</reference>
<comment type="caution">
    <text evidence="1">The sequence shown here is derived from an EMBL/GenBank/DDBJ whole genome shotgun (WGS) entry which is preliminary data.</text>
</comment>
<keyword evidence="2" id="KW-1185">Reference proteome</keyword>
<dbReference type="EMBL" id="JAVDWW010000003">
    <property type="protein sequence ID" value="MDR7168657.1"/>
    <property type="molecule type" value="Genomic_DNA"/>
</dbReference>
<evidence type="ECO:0000313" key="1">
    <source>
        <dbReference type="EMBL" id="MDR7168657.1"/>
    </source>
</evidence>